<comment type="caution">
    <text evidence="2">The sequence shown here is derived from an EMBL/GenBank/DDBJ whole genome shotgun (WGS) entry which is preliminary data.</text>
</comment>
<dbReference type="EMBL" id="AZBU02000011">
    <property type="protein sequence ID" value="TKR61136.1"/>
    <property type="molecule type" value="Genomic_DNA"/>
</dbReference>
<evidence type="ECO:0000313" key="2">
    <source>
        <dbReference type="EMBL" id="TKR61136.1"/>
    </source>
</evidence>
<reference evidence="2 3" key="1">
    <citation type="journal article" date="2015" name="Genome Biol.">
        <title>Comparative genomics of Steinernema reveals deeply conserved gene regulatory networks.</title>
        <authorList>
            <person name="Dillman A.R."/>
            <person name="Macchietto M."/>
            <person name="Porter C.F."/>
            <person name="Rogers A."/>
            <person name="Williams B."/>
            <person name="Antoshechkin I."/>
            <person name="Lee M.M."/>
            <person name="Goodwin Z."/>
            <person name="Lu X."/>
            <person name="Lewis E.E."/>
            <person name="Goodrich-Blair H."/>
            <person name="Stock S.P."/>
            <person name="Adams B.J."/>
            <person name="Sternberg P.W."/>
            <person name="Mortazavi A."/>
        </authorList>
    </citation>
    <scope>NUCLEOTIDE SEQUENCE [LARGE SCALE GENOMIC DNA]</scope>
    <source>
        <strain evidence="2 3">ALL</strain>
    </source>
</reference>
<dbReference type="Proteomes" id="UP000298663">
    <property type="component" value="Unassembled WGS sequence"/>
</dbReference>
<evidence type="ECO:0000313" key="3">
    <source>
        <dbReference type="Proteomes" id="UP000298663"/>
    </source>
</evidence>
<reference evidence="2 3" key="2">
    <citation type="journal article" date="2019" name="G3 (Bethesda)">
        <title>Hybrid Assembly of the Genome of the Entomopathogenic Nematode Steinernema carpocapsae Identifies the X-Chromosome.</title>
        <authorList>
            <person name="Serra L."/>
            <person name="Macchietto M."/>
            <person name="Macias-Munoz A."/>
            <person name="McGill C.J."/>
            <person name="Rodriguez I.M."/>
            <person name="Rodriguez B."/>
            <person name="Murad R."/>
            <person name="Mortazavi A."/>
        </authorList>
    </citation>
    <scope>NUCLEOTIDE SEQUENCE [LARGE SCALE GENOMIC DNA]</scope>
    <source>
        <strain evidence="2 3">ALL</strain>
    </source>
</reference>
<proteinExistence type="predicted"/>
<accession>A0A4U5LY03</accession>
<gene>
    <name evidence="2" type="ORF">L596_028289</name>
</gene>
<name>A0A4U5LY03_STECR</name>
<feature type="region of interest" description="Disordered" evidence="1">
    <location>
        <begin position="1"/>
        <end position="45"/>
    </location>
</feature>
<protein>
    <submittedName>
        <fullName evidence="2">Uncharacterized protein</fullName>
    </submittedName>
</protein>
<sequence length="79" mass="8279">MGVGKLLGQQKDRSGEISAAPLEGSSPITNDFSSPAPIDSSPFSPSPIDASTNYYDVLSEVSSLDPSFPPVSDFFHSCV</sequence>
<feature type="compositionally biased region" description="Low complexity" evidence="1">
    <location>
        <begin position="32"/>
        <end position="45"/>
    </location>
</feature>
<dbReference type="AlphaFoldDB" id="A0A4U5LY03"/>
<evidence type="ECO:0000256" key="1">
    <source>
        <dbReference type="SAM" id="MobiDB-lite"/>
    </source>
</evidence>
<keyword evidence="3" id="KW-1185">Reference proteome</keyword>
<organism evidence="2 3">
    <name type="scientific">Steinernema carpocapsae</name>
    <name type="common">Entomopathogenic nematode</name>
    <dbReference type="NCBI Taxonomy" id="34508"/>
    <lineage>
        <taxon>Eukaryota</taxon>
        <taxon>Metazoa</taxon>
        <taxon>Ecdysozoa</taxon>
        <taxon>Nematoda</taxon>
        <taxon>Chromadorea</taxon>
        <taxon>Rhabditida</taxon>
        <taxon>Tylenchina</taxon>
        <taxon>Panagrolaimomorpha</taxon>
        <taxon>Strongyloidoidea</taxon>
        <taxon>Steinernematidae</taxon>
        <taxon>Steinernema</taxon>
    </lineage>
</organism>